<evidence type="ECO:0000313" key="2">
    <source>
        <dbReference type="EMBL" id="KAF7821989.1"/>
    </source>
</evidence>
<name>A0A834WM88_9FABA</name>
<evidence type="ECO:0000259" key="1">
    <source>
        <dbReference type="Pfam" id="PF13966"/>
    </source>
</evidence>
<dbReference type="OrthoDB" id="1435489at2759"/>
<comment type="caution">
    <text evidence="2">The sequence shown here is derived from an EMBL/GenBank/DDBJ whole genome shotgun (WGS) entry which is preliminary data.</text>
</comment>
<protein>
    <submittedName>
        <fullName evidence="2">Ribonuclease H</fullName>
    </submittedName>
</protein>
<gene>
    <name evidence="2" type="ORF">G2W53_027444</name>
</gene>
<reference evidence="2" key="1">
    <citation type="submission" date="2020-09" db="EMBL/GenBank/DDBJ databases">
        <title>Genome-Enabled Discovery of Anthraquinone Biosynthesis in Senna tora.</title>
        <authorList>
            <person name="Kang S.-H."/>
            <person name="Pandey R.P."/>
            <person name="Lee C.-M."/>
            <person name="Sim J.-S."/>
            <person name="Jeong J.-T."/>
            <person name="Choi B.-S."/>
            <person name="Jung M."/>
            <person name="Ginzburg D."/>
            <person name="Zhao K."/>
            <person name="Won S.Y."/>
            <person name="Oh T.-J."/>
            <person name="Yu Y."/>
            <person name="Kim N.-H."/>
            <person name="Lee O.R."/>
            <person name="Lee T.-H."/>
            <person name="Bashyal P."/>
            <person name="Kim T.-S."/>
            <person name="Lee W.-H."/>
            <person name="Kawkins C."/>
            <person name="Kim C.-K."/>
            <person name="Kim J.S."/>
            <person name="Ahn B.O."/>
            <person name="Rhee S.Y."/>
            <person name="Sohng J.K."/>
        </authorList>
    </citation>
    <scope>NUCLEOTIDE SEQUENCE</scope>
    <source>
        <tissue evidence="2">Leaf</tissue>
    </source>
</reference>
<accession>A0A834WM88</accession>
<proteinExistence type="predicted"/>
<organism evidence="2 3">
    <name type="scientific">Senna tora</name>
    <dbReference type="NCBI Taxonomy" id="362788"/>
    <lineage>
        <taxon>Eukaryota</taxon>
        <taxon>Viridiplantae</taxon>
        <taxon>Streptophyta</taxon>
        <taxon>Embryophyta</taxon>
        <taxon>Tracheophyta</taxon>
        <taxon>Spermatophyta</taxon>
        <taxon>Magnoliopsida</taxon>
        <taxon>eudicotyledons</taxon>
        <taxon>Gunneridae</taxon>
        <taxon>Pentapetalae</taxon>
        <taxon>rosids</taxon>
        <taxon>fabids</taxon>
        <taxon>Fabales</taxon>
        <taxon>Fabaceae</taxon>
        <taxon>Caesalpinioideae</taxon>
        <taxon>Cassia clade</taxon>
        <taxon>Senna</taxon>
    </lineage>
</organism>
<keyword evidence="3" id="KW-1185">Reference proteome</keyword>
<dbReference type="AlphaFoldDB" id="A0A834WM88"/>
<dbReference type="InterPro" id="IPR026960">
    <property type="entry name" value="RVT-Znf"/>
</dbReference>
<feature type="domain" description="Reverse transcriptase zinc-binding" evidence="1">
    <location>
        <begin position="37"/>
        <end position="121"/>
    </location>
</feature>
<evidence type="ECO:0000313" key="3">
    <source>
        <dbReference type="Proteomes" id="UP000634136"/>
    </source>
</evidence>
<sequence length="212" mass="24539">MAWPENMVAMIMSYVPPDPSDGRDKAKWKGSKHSSCSTANVYKIIKKERDDPNRGLWKQIWKVKLQQCLKMLLRRIAQDNLLTKKLLSARGLGSDICHLFNSAPESTLHALRDFKSSREVWIKCIPLDAHNHFFNSCSMFWQWRNQALFEDEFVPPENPTNFMSTCAFQNWTTATSLSNDVMTQMTPPKVYWDLPPPNWIKLNIDGSAYDNP</sequence>
<dbReference type="Proteomes" id="UP000634136">
    <property type="component" value="Unassembled WGS sequence"/>
</dbReference>
<dbReference type="Pfam" id="PF13966">
    <property type="entry name" value="zf-RVT"/>
    <property type="match status" value="1"/>
</dbReference>
<dbReference type="EMBL" id="JAAIUW010000008">
    <property type="protein sequence ID" value="KAF7821989.1"/>
    <property type="molecule type" value="Genomic_DNA"/>
</dbReference>